<dbReference type="Proteomes" id="UP000230575">
    <property type="component" value="Segment"/>
</dbReference>
<proteinExistence type="predicted"/>
<protein>
    <submittedName>
        <fullName evidence="1">Uncharacterized protein</fullName>
    </submittedName>
</protein>
<gene>
    <name evidence="1" type="ORF">phiGrn1_0047</name>
</gene>
<organism evidence="1 2">
    <name type="scientific">Vibrio phage phi-Grn1</name>
    <dbReference type="NCBI Taxonomy" id="1747713"/>
    <lineage>
        <taxon>Viruses</taxon>
        <taxon>Duplodnaviria</taxon>
        <taxon>Heunggongvirae</taxon>
        <taxon>Uroviricota</taxon>
        <taxon>Caudoviricetes</taxon>
        <taxon>Pantevenvirales</taxon>
        <taxon>Straboviridae</taxon>
        <taxon>Schizotequatrovirus</taxon>
        <taxon>Schizotequatrovirus valkk3</taxon>
    </lineage>
</organism>
<sequence length="59" mass="6744">MKLKTFDEYHKLVEKVEKRGDKWVALSFKGRVLGTHDTEKEANAQIAAVEISKAERGKK</sequence>
<reference evidence="1 2" key="1">
    <citation type="journal article" date="2016" name="Front. Microbiol.">
        <title>Comparative Functional Genomic Analysis of Two Vibrio Phages Reveals Complex Metabolic Interactions with the Host Cell.</title>
        <authorList>
            <person name="Skliros D."/>
            <person name="Kalatzis P.G."/>
            <person name="Katharios P."/>
            <person name="Flemetakis E."/>
        </authorList>
    </citation>
    <scope>NUCLEOTIDE SEQUENCE [LARGE SCALE GENOMIC DNA]</scope>
</reference>
<accession>A0A126HHE6</accession>
<evidence type="ECO:0000313" key="2">
    <source>
        <dbReference type="Proteomes" id="UP000230575"/>
    </source>
</evidence>
<dbReference type="EMBL" id="KT919972">
    <property type="protein sequence ID" value="ALP47313.1"/>
    <property type="molecule type" value="Genomic_DNA"/>
</dbReference>
<name>A0A126HHE6_9CAUD</name>
<evidence type="ECO:0000313" key="1">
    <source>
        <dbReference type="EMBL" id="ALP47313.1"/>
    </source>
</evidence>